<dbReference type="InterPro" id="IPR008271">
    <property type="entry name" value="Ser/Thr_kinase_AS"/>
</dbReference>
<dbReference type="EMBL" id="JAQQWK010000005">
    <property type="protein sequence ID" value="KAK8041857.1"/>
    <property type="molecule type" value="Genomic_DNA"/>
</dbReference>
<name>A0ABR1T610_9PEZI</name>
<keyword evidence="2" id="KW-0808">Transferase</keyword>
<reference evidence="9 10" key="1">
    <citation type="submission" date="2023-01" db="EMBL/GenBank/DDBJ databases">
        <title>Analysis of 21 Apiospora genomes using comparative genomics revels a genus with tremendous synthesis potential of carbohydrate active enzymes and secondary metabolites.</title>
        <authorList>
            <person name="Sorensen T."/>
        </authorList>
    </citation>
    <scope>NUCLEOTIDE SEQUENCE [LARGE SCALE GENOMIC DNA]</scope>
    <source>
        <strain evidence="9 10">CBS 33761</strain>
    </source>
</reference>
<keyword evidence="4 9" id="KW-0418">Kinase</keyword>
<feature type="domain" description="Protein kinase" evidence="8">
    <location>
        <begin position="120"/>
        <end position="426"/>
    </location>
</feature>
<dbReference type="GO" id="GO:0016301">
    <property type="term" value="F:kinase activity"/>
    <property type="evidence" value="ECO:0007669"/>
    <property type="project" value="UniProtKB-KW"/>
</dbReference>
<accession>A0ABR1T610</accession>
<feature type="region of interest" description="Disordered" evidence="7">
    <location>
        <begin position="564"/>
        <end position="625"/>
    </location>
</feature>
<dbReference type="SMART" id="SM00220">
    <property type="entry name" value="S_TKc"/>
    <property type="match status" value="1"/>
</dbReference>
<dbReference type="Proteomes" id="UP001444661">
    <property type="component" value="Unassembled WGS sequence"/>
</dbReference>
<feature type="region of interest" description="Disordered" evidence="7">
    <location>
        <begin position="717"/>
        <end position="805"/>
    </location>
</feature>
<dbReference type="SUPFAM" id="SSF56112">
    <property type="entry name" value="Protein kinase-like (PK-like)"/>
    <property type="match status" value="1"/>
</dbReference>
<feature type="compositionally biased region" description="Low complexity" evidence="7">
    <location>
        <begin position="480"/>
        <end position="496"/>
    </location>
</feature>
<feature type="region of interest" description="Disordered" evidence="7">
    <location>
        <begin position="1"/>
        <end position="42"/>
    </location>
</feature>
<keyword evidence="1" id="KW-0723">Serine/threonine-protein kinase</keyword>
<dbReference type="InterPro" id="IPR000719">
    <property type="entry name" value="Prot_kinase_dom"/>
</dbReference>
<keyword evidence="3 6" id="KW-0547">Nucleotide-binding</keyword>
<feature type="compositionally biased region" description="Basic and acidic residues" evidence="7">
    <location>
        <begin position="752"/>
        <end position="769"/>
    </location>
</feature>
<dbReference type="PROSITE" id="PS50011">
    <property type="entry name" value="PROTEIN_KINASE_DOM"/>
    <property type="match status" value="1"/>
</dbReference>
<feature type="compositionally biased region" description="Low complexity" evidence="7">
    <location>
        <begin position="783"/>
        <end position="794"/>
    </location>
</feature>
<keyword evidence="5 6" id="KW-0067">ATP-binding</keyword>
<evidence type="ECO:0000256" key="6">
    <source>
        <dbReference type="PROSITE-ProRule" id="PRU10141"/>
    </source>
</evidence>
<evidence type="ECO:0000256" key="5">
    <source>
        <dbReference type="ARBA" id="ARBA00022840"/>
    </source>
</evidence>
<feature type="compositionally biased region" description="Basic and acidic residues" evidence="7">
    <location>
        <begin position="582"/>
        <end position="596"/>
    </location>
</feature>
<dbReference type="InterPro" id="IPR011009">
    <property type="entry name" value="Kinase-like_dom_sf"/>
</dbReference>
<feature type="region of interest" description="Disordered" evidence="7">
    <location>
        <begin position="641"/>
        <end position="667"/>
    </location>
</feature>
<feature type="compositionally biased region" description="Basic and acidic residues" evidence="7">
    <location>
        <begin position="717"/>
        <end position="730"/>
    </location>
</feature>
<evidence type="ECO:0000256" key="1">
    <source>
        <dbReference type="ARBA" id="ARBA00022527"/>
    </source>
</evidence>
<feature type="compositionally biased region" description="Basic and acidic residues" evidence="7">
    <location>
        <begin position="605"/>
        <end position="614"/>
    </location>
</feature>
<protein>
    <submittedName>
        <fullName evidence="9">CAMKK/META protein kinase</fullName>
    </submittedName>
</protein>
<feature type="binding site" evidence="6">
    <location>
        <position position="148"/>
    </location>
    <ligand>
        <name>ATP</name>
        <dbReference type="ChEBI" id="CHEBI:30616"/>
    </ligand>
</feature>
<dbReference type="Gene3D" id="3.30.200.20">
    <property type="entry name" value="Phosphorylase Kinase, domain 1"/>
    <property type="match status" value="1"/>
</dbReference>
<dbReference type="PANTHER" id="PTHR43895">
    <property type="entry name" value="CALCIUM/CALMODULIN-DEPENDENT PROTEIN KINASE KINASE-RELATED"/>
    <property type="match status" value="1"/>
</dbReference>
<dbReference type="CDD" id="cd14008">
    <property type="entry name" value="STKc_LKB1_CaMKK"/>
    <property type="match status" value="1"/>
</dbReference>
<dbReference type="Pfam" id="PF00069">
    <property type="entry name" value="Pkinase"/>
    <property type="match status" value="1"/>
</dbReference>
<feature type="region of interest" description="Disordered" evidence="7">
    <location>
        <begin position="75"/>
        <end position="95"/>
    </location>
</feature>
<comment type="caution">
    <text evidence="9">The sequence shown here is derived from an EMBL/GenBank/DDBJ whole genome shotgun (WGS) entry which is preliminary data.</text>
</comment>
<gene>
    <name evidence="9" type="ORF">PG993_006380</name>
</gene>
<dbReference type="PANTHER" id="PTHR43895:SF150">
    <property type="entry name" value="SERINE_THREONINE-PROTEIN KINASE STK11"/>
    <property type="match status" value="1"/>
</dbReference>
<keyword evidence="10" id="KW-1185">Reference proteome</keyword>
<feature type="compositionally biased region" description="Low complexity" evidence="7">
    <location>
        <begin position="165"/>
        <end position="176"/>
    </location>
</feature>
<proteinExistence type="predicted"/>
<sequence length="841" mass="92365">MTEPVTATAPPTAALEAPPTERTRSDTTSSREVGHAVNPDIKTLLASPTISIQADGAPAKERRPSLMAHISAPAAQQYQSPLRHHKRTPSQHREVKETLNARSEYTSDDADGTKLRINQYIIREEIGRGSYGAVHVATDQFGVEFAIKEFSKSRLRKRAQSNILRRPPGMGRTGRFPPGGPGGRGPGPWPAHMKQLSQHDAAEAKDALFLIREEIAIMKKLNHPNLVQLIEVLDDPEEDSLWMVLEMCKKGVVMKVGLDDRADPYPEEQCRHWFRDLILGIEYLHAQGVIHRDIKPDNLLLTEDDVLKIVDFGVSEIFEKPDTMMTAKSAGSPAFLPPELCIVKHGDVSGKAADIWAMGVTLYCLKYGKLPYKRDNVLDMYEAIRNDQPEVPEDEQPEFKDLITRLLDKDASTRICMSEIREHPWVTLNGSDPLLSEVENCSDMIDMPNDLEVNHAFTPKMSNMLTVMMAINKFKGLLARSRPSTPGSRTPRTPRTLQIPSAPRNYHPNYQPNNPVVAWNDSYIPKEPEHKQPEPREEQPTPPTGRPRHKSVAEEAADIVEARKAWKASQSGGGGGGSDTPPGEKGHAHEPTDHSPRLLGIGLGGRDEFNHEETPADIVSDSPTGIDFNLYDRAFEAEIERIRAENRQRGPDDGVPGSGGRPRPPKKTAYLTRFVNEKEKYFGDDSMILAAGRSLPGLASSGMNKASAATVKALERMHLGGGRHDSDRGSDTVTPTPEATAAAVKAMADDEEAKKKHAGEEKEKEKGGEETSTLAAHGAEQQATNDNNNNANKTTAEEPMTIAESYENVKESVHKFADVVASTMQQKLGGVKGAGGASSKE</sequence>
<feature type="compositionally biased region" description="Basic and acidic residues" evidence="7">
    <location>
        <begin position="524"/>
        <end position="539"/>
    </location>
</feature>
<feature type="compositionally biased region" description="Basic and acidic residues" evidence="7">
    <location>
        <begin position="641"/>
        <end position="652"/>
    </location>
</feature>
<evidence type="ECO:0000256" key="7">
    <source>
        <dbReference type="SAM" id="MobiDB-lite"/>
    </source>
</evidence>
<feature type="compositionally biased region" description="Low complexity" evidence="7">
    <location>
        <begin position="1"/>
        <end position="18"/>
    </location>
</feature>
<feature type="region of interest" description="Disordered" evidence="7">
    <location>
        <begin position="479"/>
        <end position="552"/>
    </location>
</feature>
<evidence type="ECO:0000256" key="2">
    <source>
        <dbReference type="ARBA" id="ARBA00022679"/>
    </source>
</evidence>
<dbReference type="PROSITE" id="PS00108">
    <property type="entry name" value="PROTEIN_KINASE_ST"/>
    <property type="match status" value="1"/>
</dbReference>
<evidence type="ECO:0000256" key="3">
    <source>
        <dbReference type="ARBA" id="ARBA00022741"/>
    </source>
</evidence>
<organism evidence="9 10">
    <name type="scientific">Apiospora rasikravindrae</name>
    <dbReference type="NCBI Taxonomy" id="990691"/>
    <lineage>
        <taxon>Eukaryota</taxon>
        <taxon>Fungi</taxon>
        <taxon>Dikarya</taxon>
        <taxon>Ascomycota</taxon>
        <taxon>Pezizomycotina</taxon>
        <taxon>Sordariomycetes</taxon>
        <taxon>Xylariomycetidae</taxon>
        <taxon>Amphisphaeriales</taxon>
        <taxon>Apiosporaceae</taxon>
        <taxon>Apiospora</taxon>
    </lineage>
</organism>
<feature type="region of interest" description="Disordered" evidence="7">
    <location>
        <begin position="162"/>
        <end position="193"/>
    </location>
</feature>
<evidence type="ECO:0000313" key="9">
    <source>
        <dbReference type="EMBL" id="KAK8041857.1"/>
    </source>
</evidence>
<evidence type="ECO:0000256" key="4">
    <source>
        <dbReference type="ARBA" id="ARBA00022777"/>
    </source>
</evidence>
<dbReference type="Gene3D" id="1.10.510.10">
    <property type="entry name" value="Transferase(Phosphotransferase) domain 1"/>
    <property type="match status" value="1"/>
</dbReference>
<dbReference type="InterPro" id="IPR017441">
    <property type="entry name" value="Protein_kinase_ATP_BS"/>
</dbReference>
<evidence type="ECO:0000313" key="10">
    <source>
        <dbReference type="Proteomes" id="UP001444661"/>
    </source>
</evidence>
<dbReference type="PROSITE" id="PS00107">
    <property type="entry name" value="PROTEIN_KINASE_ATP"/>
    <property type="match status" value="1"/>
</dbReference>
<evidence type="ECO:0000259" key="8">
    <source>
        <dbReference type="PROSITE" id="PS50011"/>
    </source>
</evidence>